<keyword evidence="1" id="KW-0732">Signal</keyword>
<dbReference type="RefSeq" id="WP_062699745.1">
    <property type="nucleotide sequence ID" value="NZ_LJOD01000007.1"/>
</dbReference>
<dbReference type="OrthoDB" id="708866at2"/>
<organism evidence="3 4">
    <name type="scientific">Chryseobacterium indologenes</name>
    <name type="common">Flavobacterium indologenes</name>
    <dbReference type="NCBI Taxonomy" id="253"/>
    <lineage>
        <taxon>Bacteria</taxon>
        <taxon>Pseudomonadati</taxon>
        <taxon>Bacteroidota</taxon>
        <taxon>Flavobacteriia</taxon>
        <taxon>Flavobacteriales</taxon>
        <taxon>Weeksellaceae</taxon>
        <taxon>Chryseobacterium group</taxon>
        <taxon>Chryseobacterium</taxon>
    </lineage>
</organism>
<evidence type="ECO:0000256" key="1">
    <source>
        <dbReference type="SAM" id="SignalP"/>
    </source>
</evidence>
<accession>A0A0N0IW12</accession>
<comment type="caution">
    <text evidence="3">The sequence shown here is derived from an EMBL/GenBank/DDBJ whole genome shotgun (WGS) entry which is preliminary data.</text>
</comment>
<reference evidence="4" key="2">
    <citation type="submission" date="2015-09" db="EMBL/GenBank/DDBJ databases">
        <title>Draft genome sequence of a multidrug-resistant Chryseobacterium indologenes isolate from Malaysia.</title>
        <authorList>
            <person name="Yu C.Y."/>
            <person name="Ang G.Y."/>
            <person name="Chan K.-G."/>
        </authorList>
    </citation>
    <scope>NUCLEOTIDE SEQUENCE [LARGE SCALE GENOMIC DNA]</scope>
    <source>
        <strain evidence="4">CI_885</strain>
    </source>
</reference>
<name>A0A0N0IW12_CHRID</name>
<dbReference type="AlphaFoldDB" id="A0A0N0IW12"/>
<evidence type="ECO:0000313" key="3">
    <source>
        <dbReference type="EMBL" id="KPE50993.1"/>
    </source>
</evidence>
<dbReference type="Proteomes" id="UP000037953">
    <property type="component" value="Unassembled WGS sequence"/>
</dbReference>
<proteinExistence type="predicted"/>
<dbReference type="EMBL" id="LJOD01000007">
    <property type="protein sequence ID" value="KPE50993.1"/>
    <property type="molecule type" value="Genomic_DNA"/>
</dbReference>
<sequence>MKKIITLFALICSLSVFGQEFELTPDNFKCKTDKVNDYVILEMPGYSKQELFNKSKEFINQYYNNPKYVTAESENDQLVVNAFGSKYNMTLMSWYNEYQIELLFKDDKIKLTPKFKWIKNYNGGDNLPLVLSSGYLWAVFNKKGKVMREKAKETAESDIKEFIKGLHEKISSKNDW</sequence>
<evidence type="ECO:0000313" key="4">
    <source>
        <dbReference type="Proteomes" id="UP000037953"/>
    </source>
</evidence>
<dbReference type="Pfam" id="PF14730">
    <property type="entry name" value="DUF4468"/>
    <property type="match status" value="1"/>
</dbReference>
<dbReference type="InterPro" id="IPR027823">
    <property type="entry name" value="DUF4468"/>
</dbReference>
<gene>
    <name evidence="3" type="ORF">AOB46_12450</name>
</gene>
<dbReference type="PATRIC" id="fig|253.9.peg.4339"/>
<feature type="domain" description="DUF4468" evidence="2">
    <location>
        <begin position="40"/>
        <end position="112"/>
    </location>
</feature>
<feature type="chain" id="PRO_5005851786" description="DUF4468 domain-containing protein" evidence="1">
    <location>
        <begin position="19"/>
        <end position="176"/>
    </location>
</feature>
<evidence type="ECO:0000259" key="2">
    <source>
        <dbReference type="Pfam" id="PF14730"/>
    </source>
</evidence>
<feature type="signal peptide" evidence="1">
    <location>
        <begin position="1"/>
        <end position="18"/>
    </location>
</feature>
<protein>
    <recommendedName>
        <fullName evidence="2">DUF4468 domain-containing protein</fullName>
    </recommendedName>
</protein>
<reference evidence="3 4" key="1">
    <citation type="journal article" date="2015" name="Genom Data">
        <title>Draft genome sequence of a multidrug-resistant Chryseobacterium indologenes isolate from Malaysia.</title>
        <authorList>
            <person name="Yu C.Y."/>
            <person name="Ang G.Y."/>
            <person name="Cheng H.J."/>
            <person name="Cheong Y.M."/>
            <person name="Yin W.F."/>
            <person name="Chan K.G."/>
        </authorList>
    </citation>
    <scope>NUCLEOTIDE SEQUENCE [LARGE SCALE GENOMIC DNA]</scope>
    <source>
        <strain evidence="3 4">CI_885</strain>
    </source>
</reference>